<dbReference type="AlphaFoldDB" id="A0A0C3BWG5"/>
<dbReference type="OrthoDB" id="2833246at2759"/>
<reference evidence="1 2" key="1">
    <citation type="submission" date="2014-04" db="EMBL/GenBank/DDBJ databases">
        <authorList>
            <consortium name="DOE Joint Genome Institute"/>
            <person name="Kuo A."/>
            <person name="Gay G."/>
            <person name="Dore J."/>
            <person name="Kohler A."/>
            <person name="Nagy L.G."/>
            <person name="Floudas D."/>
            <person name="Copeland A."/>
            <person name="Barry K.W."/>
            <person name="Cichocki N."/>
            <person name="Veneault-Fourrey C."/>
            <person name="LaButti K."/>
            <person name="Lindquist E.A."/>
            <person name="Lipzen A."/>
            <person name="Lundell T."/>
            <person name="Morin E."/>
            <person name="Murat C."/>
            <person name="Sun H."/>
            <person name="Tunlid A."/>
            <person name="Henrissat B."/>
            <person name="Grigoriev I.V."/>
            <person name="Hibbett D.S."/>
            <person name="Martin F."/>
            <person name="Nordberg H.P."/>
            <person name="Cantor M.N."/>
            <person name="Hua S.X."/>
        </authorList>
    </citation>
    <scope>NUCLEOTIDE SEQUENCE [LARGE SCALE GENOMIC DNA]</scope>
    <source>
        <strain evidence="2">h7</strain>
    </source>
</reference>
<reference evidence="2" key="2">
    <citation type="submission" date="2015-01" db="EMBL/GenBank/DDBJ databases">
        <title>Evolutionary Origins and Diversification of the Mycorrhizal Mutualists.</title>
        <authorList>
            <consortium name="DOE Joint Genome Institute"/>
            <consortium name="Mycorrhizal Genomics Consortium"/>
            <person name="Kohler A."/>
            <person name="Kuo A."/>
            <person name="Nagy L.G."/>
            <person name="Floudas D."/>
            <person name="Copeland A."/>
            <person name="Barry K.W."/>
            <person name="Cichocki N."/>
            <person name="Veneault-Fourrey C."/>
            <person name="LaButti K."/>
            <person name="Lindquist E.A."/>
            <person name="Lipzen A."/>
            <person name="Lundell T."/>
            <person name="Morin E."/>
            <person name="Murat C."/>
            <person name="Riley R."/>
            <person name="Ohm R."/>
            <person name="Sun H."/>
            <person name="Tunlid A."/>
            <person name="Henrissat B."/>
            <person name="Grigoriev I.V."/>
            <person name="Hibbett D.S."/>
            <person name="Martin F."/>
        </authorList>
    </citation>
    <scope>NUCLEOTIDE SEQUENCE [LARGE SCALE GENOMIC DNA]</scope>
    <source>
        <strain evidence="2">h7</strain>
    </source>
</reference>
<gene>
    <name evidence="1" type="ORF">M413DRAFT_28062</name>
</gene>
<protein>
    <submittedName>
        <fullName evidence="1">Uncharacterized protein</fullName>
    </submittedName>
</protein>
<accession>A0A0C3BWG5</accession>
<sequence>MDTHALAVLAAAESWNWPPVKYIQKFGDQSITPKLLSSFIEESRAFPDSQLVDQFWFNVQKGHRGLETNKETLRILFEGIDLKEVDFSFVLDFAIKLLTHLGITFQYPGPTITGLEEPLWPLWPIWQADVTYNEDGTRFCYSVNELISKTPDELLKEAAAENSDDERKGEIFKALPETLKFITMLAGTKVRELVDKHIDDIGNIMALNHYAWGAYDQLCWAIEAKKNGGDGKVKYIFRIIADYSPSSDHIKFKDGDEIRFGEGEGFPRGPIPELCNLHYAVARALRRSGAASMIARLEDADTPDFPIELTEEEGEFADTLTARLLECGHISGSTRWYEGISNPPF</sequence>
<dbReference type="EMBL" id="KN831781">
    <property type="protein sequence ID" value="KIM40955.1"/>
    <property type="molecule type" value="Genomic_DNA"/>
</dbReference>
<proteinExistence type="predicted"/>
<name>A0A0C3BWG5_HEBCY</name>
<keyword evidence="2" id="KW-1185">Reference proteome</keyword>
<dbReference type="HOGENOM" id="CLU_760898_0_0_1"/>
<organism evidence="1 2">
    <name type="scientific">Hebeloma cylindrosporum</name>
    <dbReference type="NCBI Taxonomy" id="76867"/>
    <lineage>
        <taxon>Eukaryota</taxon>
        <taxon>Fungi</taxon>
        <taxon>Dikarya</taxon>
        <taxon>Basidiomycota</taxon>
        <taxon>Agaricomycotina</taxon>
        <taxon>Agaricomycetes</taxon>
        <taxon>Agaricomycetidae</taxon>
        <taxon>Agaricales</taxon>
        <taxon>Agaricineae</taxon>
        <taxon>Hymenogastraceae</taxon>
        <taxon>Hebeloma</taxon>
    </lineage>
</organism>
<dbReference type="Proteomes" id="UP000053424">
    <property type="component" value="Unassembled WGS sequence"/>
</dbReference>
<evidence type="ECO:0000313" key="1">
    <source>
        <dbReference type="EMBL" id="KIM40955.1"/>
    </source>
</evidence>
<evidence type="ECO:0000313" key="2">
    <source>
        <dbReference type="Proteomes" id="UP000053424"/>
    </source>
</evidence>